<dbReference type="OrthoDB" id="9815217at2"/>
<keyword evidence="5 9" id="KW-1133">Transmembrane helix</keyword>
<evidence type="ECO:0000259" key="10">
    <source>
        <dbReference type="PROSITE" id="PS51123"/>
    </source>
</evidence>
<feature type="domain" description="OmpA-like" evidence="10">
    <location>
        <begin position="129"/>
        <end position="250"/>
    </location>
</feature>
<dbReference type="AlphaFoldDB" id="A0A4R1KD88"/>
<evidence type="ECO:0000256" key="4">
    <source>
        <dbReference type="ARBA" id="ARBA00022692"/>
    </source>
</evidence>
<evidence type="ECO:0000256" key="2">
    <source>
        <dbReference type="ARBA" id="ARBA00008914"/>
    </source>
</evidence>
<feature type="compositionally biased region" description="Basic and acidic residues" evidence="8">
    <location>
        <begin position="77"/>
        <end position="87"/>
    </location>
</feature>
<comment type="caution">
    <text evidence="11">The sequence shown here is derived from an EMBL/GenBank/DDBJ whole genome shotgun (WGS) entry which is preliminary data.</text>
</comment>
<evidence type="ECO:0000256" key="3">
    <source>
        <dbReference type="ARBA" id="ARBA00022475"/>
    </source>
</evidence>
<dbReference type="Pfam" id="PF13677">
    <property type="entry name" value="MotB_plug"/>
    <property type="match status" value="1"/>
</dbReference>
<keyword evidence="4 9" id="KW-0812">Transmembrane</keyword>
<dbReference type="InterPro" id="IPR036737">
    <property type="entry name" value="OmpA-like_sf"/>
</dbReference>
<protein>
    <submittedName>
        <fullName evidence="11">Chemotaxis protein MotB</fullName>
    </submittedName>
</protein>
<dbReference type="InterPro" id="IPR006665">
    <property type="entry name" value="OmpA-like"/>
</dbReference>
<feature type="transmembrane region" description="Helical" evidence="9">
    <location>
        <begin position="20"/>
        <end position="38"/>
    </location>
</feature>
<dbReference type="PANTHER" id="PTHR30329">
    <property type="entry name" value="STATOR ELEMENT OF FLAGELLAR MOTOR COMPLEX"/>
    <property type="match status" value="1"/>
</dbReference>
<comment type="similarity">
    <text evidence="2">Belongs to the MotB family.</text>
</comment>
<dbReference type="GO" id="GO:0005886">
    <property type="term" value="C:plasma membrane"/>
    <property type="evidence" value="ECO:0007669"/>
    <property type="project" value="UniProtKB-SubCell"/>
</dbReference>
<evidence type="ECO:0000256" key="8">
    <source>
        <dbReference type="SAM" id="MobiDB-lite"/>
    </source>
</evidence>
<name>A0A4R1KD88_9BACT</name>
<evidence type="ECO:0000256" key="7">
    <source>
        <dbReference type="PROSITE-ProRule" id="PRU00473"/>
    </source>
</evidence>
<dbReference type="Gene3D" id="3.30.1330.60">
    <property type="entry name" value="OmpA-like domain"/>
    <property type="match status" value="1"/>
</dbReference>
<keyword evidence="6 7" id="KW-0472">Membrane</keyword>
<dbReference type="InterPro" id="IPR050330">
    <property type="entry name" value="Bact_OuterMem_StrucFunc"/>
</dbReference>
<evidence type="ECO:0000313" key="11">
    <source>
        <dbReference type="EMBL" id="TCK62545.1"/>
    </source>
</evidence>
<evidence type="ECO:0000256" key="5">
    <source>
        <dbReference type="ARBA" id="ARBA00022989"/>
    </source>
</evidence>
<evidence type="ECO:0000256" key="1">
    <source>
        <dbReference type="ARBA" id="ARBA00004162"/>
    </source>
</evidence>
<evidence type="ECO:0000256" key="9">
    <source>
        <dbReference type="SAM" id="Phobius"/>
    </source>
</evidence>
<comment type="subcellular location">
    <subcellularLocation>
        <location evidence="1">Cell membrane</location>
        <topology evidence="1">Single-pass membrane protein</topology>
    </subcellularLocation>
</comment>
<dbReference type="PROSITE" id="PS51123">
    <property type="entry name" value="OMPA_2"/>
    <property type="match status" value="1"/>
</dbReference>
<dbReference type="Pfam" id="PF00691">
    <property type="entry name" value="OmpA"/>
    <property type="match status" value="1"/>
</dbReference>
<dbReference type="Proteomes" id="UP000294614">
    <property type="component" value="Unassembled WGS sequence"/>
</dbReference>
<feature type="region of interest" description="Disordered" evidence="8">
    <location>
        <begin position="68"/>
        <end position="100"/>
    </location>
</feature>
<dbReference type="PANTHER" id="PTHR30329:SF21">
    <property type="entry name" value="LIPOPROTEIN YIAD-RELATED"/>
    <property type="match status" value="1"/>
</dbReference>
<gene>
    <name evidence="11" type="ORF">C8D98_1074</name>
</gene>
<sequence length="251" mass="28338">MAKKKRCPKHEEHVDETWLIPYADLLTLLLALFIVLFATSQTDKQKLMEMSKVFSIIFTSQKGVMGDASIQPSNQKHSTDNNEKTSDQGEASRQLIPPTQGEMANMQKKLNQYITMQNLPGYMVTSMTDEGLMITIKDIALFPSGSSELLPEAQKIAYDLSIMFEKSQEKVQIAGHTDDKPSEGSTYSSNWELSSARAISFMKEILKNPSLNPERFSAVSYGQYQPIVPNITDADRERNRRVEILIRKPAQ</sequence>
<dbReference type="RefSeq" id="WP_132872680.1">
    <property type="nucleotide sequence ID" value="NZ_JAJUHT010000004.1"/>
</dbReference>
<dbReference type="CDD" id="cd07185">
    <property type="entry name" value="OmpA_C-like"/>
    <property type="match status" value="1"/>
</dbReference>
<accession>A0A4R1KD88</accession>
<keyword evidence="3" id="KW-1003">Cell membrane</keyword>
<evidence type="ECO:0000256" key="6">
    <source>
        <dbReference type="ARBA" id="ARBA00023136"/>
    </source>
</evidence>
<reference evidence="11 12" key="1">
    <citation type="submission" date="2019-03" db="EMBL/GenBank/DDBJ databases">
        <title>Genomic Encyclopedia of Type Strains, Phase IV (KMG-IV): sequencing the most valuable type-strain genomes for metagenomic binning, comparative biology and taxonomic classification.</title>
        <authorList>
            <person name="Goeker M."/>
        </authorList>
    </citation>
    <scope>NUCLEOTIDE SEQUENCE [LARGE SCALE GENOMIC DNA]</scope>
    <source>
        <strain evidence="11 12">DSM 24984</strain>
    </source>
</reference>
<keyword evidence="12" id="KW-1185">Reference proteome</keyword>
<dbReference type="SUPFAM" id="SSF103088">
    <property type="entry name" value="OmpA-like"/>
    <property type="match status" value="1"/>
</dbReference>
<dbReference type="EMBL" id="SMGG01000003">
    <property type="protein sequence ID" value="TCK62545.1"/>
    <property type="molecule type" value="Genomic_DNA"/>
</dbReference>
<evidence type="ECO:0000313" key="12">
    <source>
        <dbReference type="Proteomes" id="UP000294614"/>
    </source>
</evidence>
<proteinExistence type="inferred from homology"/>
<dbReference type="InterPro" id="IPR025713">
    <property type="entry name" value="MotB-like_N_dom"/>
</dbReference>
<organism evidence="11 12">
    <name type="scientific">Seleniivibrio woodruffii</name>
    <dbReference type="NCBI Taxonomy" id="1078050"/>
    <lineage>
        <taxon>Bacteria</taxon>
        <taxon>Pseudomonadati</taxon>
        <taxon>Deferribacterota</taxon>
        <taxon>Deferribacteres</taxon>
        <taxon>Deferribacterales</taxon>
        <taxon>Geovibrionaceae</taxon>
        <taxon>Seleniivibrio</taxon>
    </lineage>
</organism>